<gene>
    <name evidence="1" type="ORF">SAMN05192581_103633</name>
</gene>
<dbReference type="EMBL" id="FMYE01000036">
    <property type="protein sequence ID" value="SDB78217.1"/>
    <property type="molecule type" value="Genomic_DNA"/>
</dbReference>
<evidence type="ECO:0000313" key="1">
    <source>
        <dbReference type="EMBL" id="SDB78217.1"/>
    </source>
</evidence>
<protein>
    <submittedName>
        <fullName evidence="1">Uncharacterized protein</fullName>
    </submittedName>
</protein>
<dbReference type="Proteomes" id="UP000183670">
    <property type="component" value="Unassembled WGS sequence"/>
</dbReference>
<name>A0A139KPI5_BACOV</name>
<dbReference type="AlphaFoldDB" id="A0A139KPI5"/>
<reference evidence="1 2" key="1">
    <citation type="submission" date="2016-10" db="EMBL/GenBank/DDBJ databases">
        <authorList>
            <person name="de Groot N.N."/>
        </authorList>
    </citation>
    <scope>NUCLEOTIDE SEQUENCE [LARGE SCALE GENOMIC DNA]</scope>
    <source>
        <strain evidence="1 2">NLAE-zl-C500</strain>
    </source>
</reference>
<organism evidence="1 2">
    <name type="scientific">Bacteroides ovatus</name>
    <dbReference type="NCBI Taxonomy" id="28116"/>
    <lineage>
        <taxon>Bacteria</taxon>
        <taxon>Pseudomonadati</taxon>
        <taxon>Bacteroidota</taxon>
        <taxon>Bacteroidia</taxon>
        <taxon>Bacteroidales</taxon>
        <taxon>Bacteroidaceae</taxon>
        <taxon>Bacteroides</taxon>
    </lineage>
</organism>
<sequence length="78" mass="8956">MGSVFTYKGENDVEKQHTFFNFSPYLGTQSLTRERGPITTAWLEDVSDSPYLEDVLPADRTVVYWVDTMIFNLSAEDL</sequence>
<accession>A0A139KPI5</accession>
<proteinExistence type="predicted"/>
<evidence type="ECO:0000313" key="2">
    <source>
        <dbReference type="Proteomes" id="UP000183670"/>
    </source>
</evidence>
<dbReference type="PATRIC" id="fig|28116.10.peg.4988"/>